<accession>A0ABR4AL02</accession>
<name>A0ABR4AL02_9LECA</name>
<organism evidence="2 3">
    <name type="scientific">Stereocaulon virgatum</name>
    <dbReference type="NCBI Taxonomy" id="373712"/>
    <lineage>
        <taxon>Eukaryota</taxon>
        <taxon>Fungi</taxon>
        <taxon>Dikarya</taxon>
        <taxon>Ascomycota</taxon>
        <taxon>Pezizomycotina</taxon>
        <taxon>Lecanoromycetes</taxon>
        <taxon>OSLEUM clade</taxon>
        <taxon>Lecanoromycetidae</taxon>
        <taxon>Lecanorales</taxon>
        <taxon>Lecanorineae</taxon>
        <taxon>Stereocaulaceae</taxon>
        <taxon>Stereocaulon</taxon>
    </lineage>
</organism>
<gene>
    <name evidence="2" type="ORF">N7G274_001892</name>
</gene>
<feature type="compositionally biased region" description="Basic residues" evidence="1">
    <location>
        <begin position="99"/>
        <end position="108"/>
    </location>
</feature>
<feature type="compositionally biased region" description="Basic and acidic residues" evidence="1">
    <location>
        <begin position="245"/>
        <end position="256"/>
    </location>
</feature>
<feature type="compositionally biased region" description="Basic and acidic residues" evidence="1">
    <location>
        <begin position="56"/>
        <end position="98"/>
    </location>
</feature>
<comment type="caution">
    <text evidence="2">The sequence shown here is derived from an EMBL/GenBank/DDBJ whole genome shotgun (WGS) entry which is preliminary data.</text>
</comment>
<feature type="region of interest" description="Disordered" evidence="1">
    <location>
        <begin position="226"/>
        <end position="256"/>
    </location>
</feature>
<feature type="region of interest" description="Disordered" evidence="1">
    <location>
        <begin position="1"/>
        <end position="110"/>
    </location>
</feature>
<sequence>MDRHSDKEFLYYGLLRETPPKHSVAEMPNRLMKNNHPTRFERPRTNVSGSHSKYQSRHESKDPDKQESKHTESKSPGKQTEKRPKTTAQDKTKPLTKEKSKHRSKATKTVRFNLTRTQSYLAESREYFPTTRIHRKRNSSYTYDYDRPKFGSNAYNRTDLRSIVPPKPRWTKEKDPAIAASQARARAQDLRNEVLTNKTVIEDLRGEAWPNGDGYRRDLAKVERYSSGLGGSGRPRGQGVPTYHAEARPMPRTNHGDRSRFFGLGWLRG</sequence>
<evidence type="ECO:0000313" key="3">
    <source>
        <dbReference type="Proteomes" id="UP001590950"/>
    </source>
</evidence>
<reference evidence="2 3" key="1">
    <citation type="submission" date="2024-09" db="EMBL/GenBank/DDBJ databases">
        <title>Rethinking Asexuality: The Enigmatic Case of Functional Sexual Genes in Lepraria (Stereocaulaceae).</title>
        <authorList>
            <person name="Doellman M."/>
            <person name="Sun Y."/>
            <person name="Barcenas-Pena A."/>
            <person name="Lumbsch H.T."/>
            <person name="Grewe F."/>
        </authorList>
    </citation>
    <scope>NUCLEOTIDE SEQUENCE [LARGE SCALE GENOMIC DNA]</scope>
    <source>
        <strain evidence="2 3">Mercado 3170</strain>
    </source>
</reference>
<dbReference type="EMBL" id="JBEFKJ010000004">
    <property type="protein sequence ID" value="KAL2046445.1"/>
    <property type="molecule type" value="Genomic_DNA"/>
</dbReference>
<evidence type="ECO:0000256" key="1">
    <source>
        <dbReference type="SAM" id="MobiDB-lite"/>
    </source>
</evidence>
<dbReference type="Proteomes" id="UP001590950">
    <property type="component" value="Unassembled WGS sequence"/>
</dbReference>
<proteinExistence type="predicted"/>
<protein>
    <submittedName>
        <fullName evidence="2">Uncharacterized protein</fullName>
    </submittedName>
</protein>
<keyword evidence="3" id="KW-1185">Reference proteome</keyword>
<evidence type="ECO:0000313" key="2">
    <source>
        <dbReference type="EMBL" id="KAL2046445.1"/>
    </source>
</evidence>